<protein>
    <submittedName>
        <fullName evidence="2">Por secretion system C-terminal sorting domain-containing protein</fullName>
    </submittedName>
</protein>
<dbReference type="OrthoDB" id="614750at2"/>
<dbReference type="NCBIfam" id="TIGR04183">
    <property type="entry name" value="Por_Secre_tail"/>
    <property type="match status" value="1"/>
</dbReference>
<dbReference type="Gene3D" id="3.40.390.10">
    <property type="entry name" value="Collagenase (Catalytic Domain)"/>
    <property type="match status" value="1"/>
</dbReference>
<proteinExistence type="predicted"/>
<dbReference type="InterPro" id="IPR024079">
    <property type="entry name" value="MetalloPept_cat_dom_sf"/>
</dbReference>
<dbReference type="Proteomes" id="UP000198697">
    <property type="component" value="Unassembled WGS sequence"/>
</dbReference>
<accession>A0A1I0A5V7</accession>
<name>A0A1I0A5V7_9BACT</name>
<evidence type="ECO:0000313" key="2">
    <source>
        <dbReference type="EMBL" id="SES89047.1"/>
    </source>
</evidence>
<dbReference type="EMBL" id="FOHS01000001">
    <property type="protein sequence ID" value="SES89047.1"/>
    <property type="molecule type" value="Genomic_DNA"/>
</dbReference>
<dbReference type="SUPFAM" id="SSF55486">
    <property type="entry name" value="Metalloproteases ('zincins'), catalytic domain"/>
    <property type="match status" value="1"/>
</dbReference>
<dbReference type="Gene3D" id="2.60.120.260">
    <property type="entry name" value="Galactose-binding domain-like"/>
    <property type="match status" value="1"/>
</dbReference>
<dbReference type="STRING" id="82805.SAMN04487998_0589"/>
<dbReference type="Pfam" id="PF18962">
    <property type="entry name" value="Por_Secre_tail"/>
    <property type="match status" value="1"/>
</dbReference>
<feature type="domain" description="Secretion system C-terminal sorting" evidence="1">
    <location>
        <begin position="743"/>
        <end position="818"/>
    </location>
</feature>
<dbReference type="AlphaFoldDB" id="A0A1I0A5V7"/>
<dbReference type="InterPro" id="IPR026444">
    <property type="entry name" value="Secre_tail"/>
</dbReference>
<sequence length="820" mass="87086">MKTLLTVPALLVSLAGFGQTHKFALDPTPAPATICYSRPESMHTQLPLPAAYLEQQRAGRRADGAKIQVTYTGFSPEAQAAFQHAVDIWQSLLSSPVTIRVNANWTPLAAGVLGSAGASAYYRDLNGATRNGVVYPVALAEKISGQELNATNAADINANFSSTFNWYYGLDGKVPTGKYDLVTVVLHELGHGLGFIAGTSYTSPNGAYGNPASIFSTYIENQAGELLTNNPAYPNGSAALGTQFTGNQLYFNSPLAQAFNDDKRPKLYAPATYSSGSSISHLDEATYRAGDINSLMSPQIGAAEAMHNPGPITLRMFDEMGWFNTAIRTTPLKDSEVAQDFPVTATIVSDGTVTPGSVKLTYTIDNAAAVVVTMTNTGGSEYRGVIPNPGLNHKVSYFITASDNETKRTYTAPAAYQPNVTTVDRYSFVVGPDVVAPLVQHKAPSYVFVNQLPLELKVTATDNVGIGSVQAELSVNGVAKSTLTLNRQGTSDIYAGTLAAAGIVAGDVLTYRIVTRDVAAAANQTLNPATGFYTVNVVDFKAAQEAYSNNFNSTTPLDFVGDGFSITQPANFTNPAIHSNHPYQDASTIIYQMLVPIKVSSKNTTLTFDEIVLAEPGDAGVPFGNPNFYDYVVVEGSTDRGATWKPVADGYDSNLQADWLAAWKANTTAAGNSNSVGSASLFKAHTFSLGSKYNVGDEVRLRFRLTSDPAAYGWGWAIDNMVVSNVITSVASELKASGGLVVSPNPSAGQFRVQASFSRPTSGLEVVVRNMLGQEVYRQAVPATASLNMPIDLGQLASGLYQLSLGNGADAASRKILIQR</sequence>
<dbReference type="GO" id="GO:0008237">
    <property type="term" value="F:metallopeptidase activity"/>
    <property type="evidence" value="ECO:0007669"/>
    <property type="project" value="InterPro"/>
</dbReference>
<evidence type="ECO:0000259" key="1">
    <source>
        <dbReference type="Pfam" id="PF18962"/>
    </source>
</evidence>
<dbReference type="RefSeq" id="WP_092768069.1">
    <property type="nucleotide sequence ID" value="NZ_FOHS01000001.1"/>
</dbReference>
<evidence type="ECO:0000313" key="3">
    <source>
        <dbReference type="Proteomes" id="UP000198697"/>
    </source>
</evidence>
<gene>
    <name evidence="2" type="ORF">SAMN04487998_0589</name>
</gene>
<reference evidence="3" key="1">
    <citation type="submission" date="2016-10" db="EMBL/GenBank/DDBJ databases">
        <authorList>
            <person name="Varghese N."/>
            <person name="Submissions S."/>
        </authorList>
    </citation>
    <scope>NUCLEOTIDE SEQUENCE [LARGE SCALE GENOMIC DNA]</scope>
    <source>
        <strain evidence="3">DSM 15310</strain>
    </source>
</reference>
<keyword evidence="3" id="KW-1185">Reference proteome</keyword>
<organism evidence="2 3">
    <name type="scientific">Hymenobacter actinosclerus</name>
    <dbReference type="NCBI Taxonomy" id="82805"/>
    <lineage>
        <taxon>Bacteria</taxon>
        <taxon>Pseudomonadati</taxon>
        <taxon>Bacteroidota</taxon>
        <taxon>Cytophagia</taxon>
        <taxon>Cytophagales</taxon>
        <taxon>Hymenobacteraceae</taxon>
        <taxon>Hymenobacter</taxon>
    </lineage>
</organism>